<dbReference type="EMBL" id="JAIWYP010000002">
    <property type="protein sequence ID" value="KAH3869604.1"/>
    <property type="molecule type" value="Genomic_DNA"/>
</dbReference>
<name>A0A9D4M5D0_DREPO</name>
<reference evidence="2" key="2">
    <citation type="submission" date="2020-11" db="EMBL/GenBank/DDBJ databases">
        <authorList>
            <person name="McCartney M.A."/>
            <person name="Auch B."/>
            <person name="Kono T."/>
            <person name="Mallez S."/>
            <person name="Becker A."/>
            <person name="Gohl D.M."/>
            <person name="Silverstein K.A.T."/>
            <person name="Koren S."/>
            <person name="Bechman K.B."/>
            <person name="Herman A."/>
            <person name="Abrahante J.E."/>
            <person name="Garbe J."/>
        </authorList>
    </citation>
    <scope>NUCLEOTIDE SEQUENCE</scope>
    <source>
        <strain evidence="2">Duluth1</strain>
        <tissue evidence="2">Whole animal</tissue>
    </source>
</reference>
<evidence type="ECO:0000259" key="1">
    <source>
        <dbReference type="Pfam" id="PF05699"/>
    </source>
</evidence>
<reference evidence="2" key="1">
    <citation type="journal article" date="2019" name="bioRxiv">
        <title>The Genome of the Zebra Mussel, Dreissena polymorpha: A Resource for Invasive Species Research.</title>
        <authorList>
            <person name="McCartney M.A."/>
            <person name="Auch B."/>
            <person name="Kono T."/>
            <person name="Mallez S."/>
            <person name="Zhang Y."/>
            <person name="Obille A."/>
            <person name="Becker A."/>
            <person name="Abrahante J.E."/>
            <person name="Garbe J."/>
            <person name="Badalamenti J.P."/>
            <person name="Herman A."/>
            <person name="Mangelson H."/>
            <person name="Liachko I."/>
            <person name="Sullivan S."/>
            <person name="Sone E.D."/>
            <person name="Koren S."/>
            <person name="Silverstein K.A.T."/>
            <person name="Beckman K.B."/>
            <person name="Gohl D.M."/>
        </authorList>
    </citation>
    <scope>NUCLEOTIDE SEQUENCE</scope>
    <source>
        <strain evidence="2">Duluth1</strain>
        <tissue evidence="2">Whole animal</tissue>
    </source>
</reference>
<feature type="domain" description="HAT C-terminal dimerisation" evidence="1">
    <location>
        <begin position="17"/>
        <end position="52"/>
    </location>
</feature>
<sequence length="93" mass="10310">MDADKRPKTLLDAPNAFGSAYPLIQLILTELLTMSATSAFCERSFSSIKRVKTCALPWEMITVQRLQCSTSIRKVVGIEKVINTFASTKSLNL</sequence>
<organism evidence="2 3">
    <name type="scientific">Dreissena polymorpha</name>
    <name type="common">Zebra mussel</name>
    <name type="synonym">Mytilus polymorpha</name>
    <dbReference type="NCBI Taxonomy" id="45954"/>
    <lineage>
        <taxon>Eukaryota</taxon>
        <taxon>Metazoa</taxon>
        <taxon>Spiralia</taxon>
        <taxon>Lophotrochozoa</taxon>
        <taxon>Mollusca</taxon>
        <taxon>Bivalvia</taxon>
        <taxon>Autobranchia</taxon>
        <taxon>Heteroconchia</taxon>
        <taxon>Euheterodonta</taxon>
        <taxon>Imparidentia</taxon>
        <taxon>Neoheterodontei</taxon>
        <taxon>Myida</taxon>
        <taxon>Dreissenoidea</taxon>
        <taxon>Dreissenidae</taxon>
        <taxon>Dreissena</taxon>
    </lineage>
</organism>
<evidence type="ECO:0000313" key="2">
    <source>
        <dbReference type="EMBL" id="KAH3869604.1"/>
    </source>
</evidence>
<dbReference type="InterPro" id="IPR008906">
    <property type="entry name" value="HATC_C_dom"/>
</dbReference>
<accession>A0A9D4M5D0</accession>
<gene>
    <name evidence="2" type="ORF">DPMN_032773</name>
</gene>
<dbReference type="Proteomes" id="UP000828390">
    <property type="component" value="Unassembled WGS sequence"/>
</dbReference>
<keyword evidence="3" id="KW-1185">Reference proteome</keyword>
<protein>
    <recommendedName>
        <fullName evidence="1">HAT C-terminal dimerisation domain-containing protein</fullName>
    </recommendedName>
</protein>
<dbReference type="Pfam" id="PF05699">
    <property type="entry name" value="Dimer_Tnp_hAT"/>
    <property type="match status" value="1"/>
</dbReference>
<dbReference type="AlphaFoldDB" id="A0A9D4M5D0"/>
<evidence type="ECO:0000313" key="3">
    <source>
        <dbReference type="Proteomes" id="UP000828390"/>
    </source>
</evidence>
<comment type="caution">
    <text evidence="2">The sequence shown here is derived from an EMBL/GenBank/DDBJ whole genome shotgun (WGS) entry which is preliminary data.</text>
</comment>
<proteinExistence type="predicted"/>
<dbReference type="GO" id="GO:0046983">
    <property type="term" value="F:protein dimerization activity"/>
    <property type="evidence" value="ECO:0007669"/>
    <property type="project" value="InterPro"/>
</dbReference>